<keyword evidence="6" id="KW-0378">Hydrolase</keyword>
<dbReference type="InterPro" id="IPR030665">
    <property type="entry name" value="KaiC"/>
</dbReference>
<dbReference type="Pfam" id="PF06745">
    <property type="entry name" value="ATPase"/>
    <property type="match status" value="2"/>
</dbReference>
<reference evidence="9" key="1">
    <citation type="journal article" date="2010" name="Stand. Genomic Sci.">
        <title>Complete genome sequence of 'Thermobaculum terrenum' type strain (YNP1).</title>
        <authorList>
            <person name="Kiss H."/>
            <person name="Cleland D."/>
            <person name="Lapidus A."/>
            <person name="Lucas S."/>
            <person name="Glavina Del Rio T."/>
            <person name="Nolan M."/>
            <person name="Tice H."/>
            <person name="Han C."/>
            <person name="Goodwin L."/>
            <person name="Pitluck S."/>
            <person name="Liolios K."/>
            <person name="Ivanova N."/>
            <person name="Mavromatis K."/>
            <person name="Ovchinnikova G."/>
            <person name="Pati A."/>
            <person name="Chen A."/>
            <person name="Palaniappan K."/>
            <person name="Land M."/>
            <person name="Hauser L."/>
            <person name="Chang Y."/>
            <person name="Jeffries C."/>
            <person name="Lu M."/>
            <person name="Brettin T."/>
            <person name="Detter J."/>
            <person name="Goker M."/>
            <person name="Tindall B."/>
            <person name="Beck B."/>
            <person name="McDermott T."/>
            <person name="Woyke T."/>
            <person name="Bristow J."/>
            <person name="Eisen J."/>
            <person name="Markowitz V."/>
            <person name="Hugenholtz P."/>
            <person name="Kyrpides N."/>
            <person name="Klenk H."/>
            <person name="Cheng J."/>
        </authorList>
    </citation>
    <scope>NUCLEOTIDE SEQUENCE [LARGE SCALE GENOMIC DNA]</scope>
    <source>
        <strain evidence="9">ATCC BAA-798 / YNP1</strain>
    </source>
</reference>
<dbReference type="PANTHER" id="PTHR42926:SF1">
    <property type="entry name" value="CIRCADIAN CLOCK OSCILLATOR PROTEIN KAIC 1"/>
    <property type="match status" value="1"/>
</dbReference>
<gene>
    <name evidence="8" type="ordered locus">Tter_0174</name>
</gene>
<keyword evidence="3 8" id="KW-0808">Transferase</keyword>
<dbReference type="PIRSF" id="PIRSF039117">
    <property type="entry name" value="KaiC"/>
    <property type="match status" value="1"/>
</dbReference>
<dbReference type="GO" id="GO:0005524">
    <property type="term" value="F:ATP binding"/>
    <property type="evidence" value="ECO:0007669"/>
    <property type="project" value="InterPro"/>
</dbReference>
<dbReference type="GO" id="GO:0016787">
    <property type="term" value="F:hydrolase activity"/>
    <property type="evidence" value="ECO:0007669"/>
    <property type="project" value="UniProtKB-KW"/>
</dbReference>
<dbReference type="InterPro" id="IPR027417">
    <property type="entry name" value="P-loop_NTPase"/>
</dbReference>
<dbReference type="STRING" id="525904.Tter_0174"/>
<dbReference type="GO" id="GO:0004674">
    <property type="term" value="F:protein serine/threonine kinase activity"/>
    <property type="evidence" value="ECO:0007669"/>
    <property type="project" value="UniProtKB-KW"/>
</dbReference>
<dbReference type="Proteomes" id="UP000000323">
    <property type="component" value="Chromosome 1"/>
</dbReference>
<dbReference type="RefSeq" id="WP_012874131.1">
    <property type="nucleotide sequence ID" value="NC_013525.1"/>
</dbReference>
<evidence type="ECO:0000256" key="4">
    <source>
        <dbReference type="ARBA" id="ARBA00022737"/>
    </source>
</evidence>
<dbReference type="InterPro" id="IPR010624">
    <property type="entry name" value="KaiC_dom"/>
</dbReference>
<dbReference type="PANTHER" id="PTHR42926">
    <property type="match status" value="1"/>
</dbReference>
<feature type="domain" description="KaiC" evidence="7">
    <location>
        <begin position="2"/>
        <end position="233"/>
    </location>
</feature>
<dbReference type="SUPFAM" id="SSF52540">
    <property type="entry name" value="P-loop containing nucleoside triphosphate hydrolases"/>
    <property type="match status" value="2"/>
</dbReference>
<keyword evidence="9" id="KW-1185">Reference proteome</keyword>
<dbReference type="InterPro" id="IPR051347">
    <property type="entry name" value="Circadian_clock_KaiC-rel"/>
</dbReference>
<accession>D1CDU0</accession>
<keyword evidence="8" id="KW-0723">Serine/threonine-protein kinase</keyword>
<proteinExistence type="predicted"/>
<organism evidence="8 9">
    <name type="scientific">Thermobaculum terrenum (strain ATCC BAA-798 / CCMEE 7001 / YNP1)</name>
    <dbReference type="NCBI Taxonomy" id="525904"/>
    <lineage>
        <taxon>Bacteria</taxon>
        <taxon>Bacillati</taxon>
        <taxon>Chloroflexota</taxon>
        <taxon>Chloroflexia</taxon>
        <taxon>Candidatus Thermobaculales</taxon>
        <taxon>Candidatus Thermobaculaceae</taxon>
        <taxon>Thermobaculum</taxon>
    </lineage>
</organism>
<evidence type="ECO:0000259" key="7">
    <source>
        <dbReference type="PROSITE" id="PS51146"/>
    </source>
</evidence>
<evidence type="ECO:0000313" key="9">
    <source>
        <dbReference type="Proteomes" id="UP000000323"/>
    </source>
</evidence>
<keyword evidence="2" id="KW-0597">Phosphoprotein</keyword>
<sequence>MDKISTGIPGFDVLLGGGIPKGSFVLVGGPPGVGKTILVTQMAFHHASQGKKVVMLTALTETNAKLIAHLSTLAFFDDALLGNTLQILNIQKLLQEEGLDKTLAEIRSTVIEQGVELLVIDSFRSLFTLTGDAAAVQNFIFNLSSALFMLGCTTLMVEDQYRMDGFIHPEQAISDTIIHLSLSSLNSSATRKIEVLKMRGGDPIPGKHYFEITPSGIAIYPRIESLASKVWPCDTNKRVSWGVAGLDEITGGVPVCSSNLVLGPLGVGKSLLSLQFLAAGIREGQRVLFATFYDTLEDLSRRLSSVGVDLEDALNKGNVIAIQFPFSDISADKLVHQIISQLPESSSSRLVIDGFEVVREELDRDGRFMPFVGALAQIMRSRNVTTLITCGDKSMSLWAASPEWAPMDNVLTMDRINLSGELRRVLTIVKMRGIEHDNTVYEFTITPTGIEIKDKVEEIGR</sequence>
<feature type="domain" description="KaiC" evidence="7">
    <location>
        <begin position="237"/>
        <end position="461"/>
    </location>
</feature>
<dbReference type="EMBL" id="CP001825">
    <property type="protein sequence ID" value="ACZ41096.1"/>
    <property type="molecule type" value="Genomic_DNA"/>
</dbReference>
<dbReference type="HOGENOM" id="CLU_023669_4_2_0"/>
<dbReference type="EC" id="2.7.11.1" evidence="1"/>
<evidence type="ECO:0000256" key="6">
    <source>
        <dbReference type="ARBA" id="ARBA00022801"/>
    </source>
</evidence>
<dbReference type="KEGG" id="ttr:Tter_0174"/>
<dbReference type="InterPro" id="IPR014774">
    <property type="entry name" value="KaiC-like_dom"/>
</dbReference>
<dbReference type="AlphaFoldDB" id="D1CDU0"/>
<dbReference type="eggNOG" id="COG0467">
    <property type="taxonomic scope" value="Bacteria"/>
</dbReference>
<keyword evidence="5 8" id="KW-0418">Kinase</keyword>
<evidence type="ECO:0000256" key="3">
    <source>
        <dbReference type="ARBA" id="ARBA00022679"/>
    </source>
</evidence>
<evidence type="ECO:0000256" key="1">
    <source>
        <dbReference type="ARBA" id="ARBA00012513"/>
    </source>
</evidence>
<evidence type="ECO:0000256" key="2">
    <source>
        <dbReference type="ARBA" id="ARBA00022553"/>
    </source>
</evidence>
<evidence type="ECO:0000313" key="8">
    <source>
        <dbReference type="EMBL" id="ACZ41096.1"/>
    </source>
</evidence>
<name>D1CDU0_THET1</name>
<protein>
    <recommendedName>
        <fullName evidence="1">non-specific serine/threonine protein kinase</fullName>
        <ecNumber evidence="1">2.7.11.1</ecNumber>
    </recommendedName>
</protein>
<keyword evidence="4" id="KW-0677">Repeat</keyword>
<dbReference type="PROSITE" id="PS51146">
    <property type="entry name" value="KAIC"/>
    <property type="match status" value="2"/>
</dbReference>
<evidence type="ECO:0000256" key="5">
    <source>
        <dbReference type="ARBA" id="ARBA00022777"/>
    </source>
</evidence>
<dbReference type="Gene3D" id="3.40.50.300">
    <property type="entry name" value="P-loop containing nucleotide triphosphate hydrolases"/>
    <property type="match status" value="2"/>
</dbReference>